<dbReference type="SMART" id="SM00717">
    <property type="entry name" value="SANT"/>
    <property type="match status" value="2"/>
</dbReference>
<organism evidence="4 5">
    <name type="scientific">Acipenser oxyrinchus oxyrinchus</name>
    <dbReference type="NCBI Taxonomy" id="40147"/>
    <lineage>
        <taxon>Eukaryota</taxon>
        <taxon>Metazoa</taxon>
        <taxon>Chordata</taxon>
        <taxon>Craniata</taxon>
        <taxon>Vertebrata</taxon>
        <taxon>Euteleostomi</taxon>
        <taxon>Actinopterygii</taxon>
        <taxon>Chondrostei</taxon>
        <taxon>Acipenseriformes</taxon>
        <taxon>Acipenseridae</taxon>
        <taxon>Acipenser</taxon>
    </lineage>
</organism>
<proteinExistence type="predicted"/>
<feature type="compositionally biased region" description="Pro residues" evidence="2">
    <location>
        <begin position="730"/>
        <end position="744"/>
    </location>
</feature>
<dbReference type="Pfam" id="PF13873">
    <property type="entry name" value="Myb_DNA-bind_5"/>
    <property type="match status" value="3"/>
</dbReference>
<dbReference type="Proteomes" id="UP001230051">
    <property type="component" value="Unassembled WGS sequence"/>
</dbReference>
<protein>
    <recommendedName>
        <fullName evidence="3">C2H2-type domain-containing protein</fullName>
    </recommendedName>
</protein>
<dbReference type="GO" id="GO:0008270">
    <property type="term" value="F:zinc ion binding"/>
    <property type="evidence" value="ECO:0007669"/>
    <property type="project" value="UniProtKB-KW"/>
</dbReference>
<dbReference type="InterPro" id="IPR013087">
    <property type="entry name" value="Znf_C2H2_type"/>
</dbReference>
<evidence type="ECO:0000313" key="5">
    <source>
        <dbReference type="Proteomes" id="UP001230051"/>
    </source>
</evidence>
<evidence type="ECO:0000256" key="2">
    <source>
        <dbReference type="SAM" id="MobiDB-lite"/>
    </source>
</evidence>
<feature type="region of interest" description="Disordered" evidence="2">
    <location>
        <begin position="481"/>
        <end position="546"/>
    </location>
</feature>
<feature type="compositionally biased region" description="Pro residues" evidence="2">
    <location>
        <begin position="491"/>
        <end position="505"/>
    </location>
</feature>
<feature type="region of interest" description="Disordered" evidence="2">
    <location>
        <begin position="721"/>
        <end position="751"/>
    </location>
</feature>
<evidence type="ECO:0000256" key="1">
    <source>
        <dbReference type="PROSITE-ProRule" id="PRU00042"/>
    </source>
</evidence>
<feature type="region of interest" description="Disordered" evidence="2">
    <location>
        <begin position="268"/>
        <end position="310"/>
    </location>
</feature>
<gene>
    <name evidence="4" type="ORF">AOXY_G24087</name>
</gene>
<dbReference type="InterPro" id="IPR001005">
    <property type="entry name" value="SANT/Myb"/>
</dbReference>
<keyword evidence="1" id="KW-0863">Zinc-finger</keyword>
<keyword evidence="5" id="KW-1185">Reference proteome</keyword>
<feature type="region of interest" description="Disordered" evidence="2">
    <location>
        <begin position="764"/>
        <end position="787"/>
    </location>
</feature>
<dbReference type="GO" id="GO:0005634">
    <property type="term" value="C:nucleus"/>
    <property type="evidence" value="ECO:0007669"/>
    <property type="project" value="TreeGrafter"/>
</dbReference>
<keyword evidence="1" id="KW-0862">Zinc</keyword>
<dbReference type="PROSITE" id="PS00028">
    <property type="entry name" value="ZINC_FINGER_C2H2_1"/>
    <property type="match status" value="1"/>
</dbReference>
<evidence type="ECO:0000313" key="4">
    <source>
        <dbReference type="EMBL" id="KAK1157902.1"/>
    </source>
</evidence>
<dbReference type="PROSITE" id="PS50157">
    <property type="entry name" value="ZINC_FINGER_C2H2_2"/>
    <property type="match status" value="1"/>
</dbReference>
<feature type="domain" description="C2H2-type" evidence="3">
    <location>
        <begin position="213"/>
        <end position="241"/>
    </location>
</feature>
<dbReference type="Gene3D" id="3.30.160.60">
    <property type="entry name" value="Classic Zinc Finger"/>
    <property type="match status" value="1"/>
</dbReference>
<feature type="compositionally biased region" description="Pro residues" evidence="2">
    <location>
        <begin position="529"/>
        <end position="542"/>
    </location>
</feature>
<name>A0AAD8CU67_ACIOX</name>
<dbReference type="AlphaFoldDB" id="A0AAD8CU67"/>
<dbReference type="PANTHER" id="PTHR23098:SF16">
    <property type="entry name" value="REGULATORY PROTEIN ZESTE"/>
    <property type="match status" value="1"/>
</dbReference>
<keyword evidence="1" id="KW-0479">Metal-binding</keyword>
<dbReference type="PANTHER" id="PTHR23098">
    <property type="entry name" value="AGAP001331-PA-RELATED"/>
    <property type="match status" value="1"/>
</dbReference>
<dbReference type="EMBL" id="JAGXEW010000025">
    <property type="protein sequence ID" value="KAK1157902.1"/>
    <property type="molecule type" value="Genomic_DNA"/>
</dbReference>
<dbReference type="SMART" id="SM00355">
    <property type="entry name" value="ZnF_C2H2"/>
    <property type="match status" value="1"/>
</dbReference>
<reference evidence="4" key="1">
    <citation type="submission" date="2022-02" db="EMBL/GenBank/DDBJ databases">
        <title>Atlantic sturgeon de novo genome assembly.</title>
        <authorList>
            <person name="Stock M."/>
            <person name="Klopp C."/>
            <person name="Guiguen Y."/>
            <person name="Cabau C."/>
            <person name="Parinello H."/>
            <person name="Santidrian Yebra-Pimentel E."/>
            <person name="Kuhl H."/>
            <person name="Dirks R.P."/>
            <person name="Guessner J."/>
            <person name="Wuertz S."/>
            <person name="Du K."/>
            <person name="Schartl M."/>
        </authorList>
    </citation>
    <scope>NUCLEOTIDE SEQUENCE</scope>
    <source>
        <strain evidence="4">STURGEONOMICS-FGT-2020</strain>
        <tissue evidence="4">Whole blood</tissue>
    </source>
</reference>
<accession>A0AAD8CU67</accession>
<evidence type="ECO:0000259" key="3">
    <source>
        <dbReference type="PROSITE" id="PS50157"/>
    </source>
</evidence>
<dbReference type="InterPro" id="IPR028002">
    <property type="entry name" value="Myb_DNA-bind_5"/>
</dbReference>
<comment type="caution">
    <text evidence="4">The sequence shown here is derived from an EMBL/GenBank/DDBJ whole genome shotgun (WGS) entry which is preliminary data.</text>
</comment>
<sequence>MAEQVSTSAGSQKARLRLMKFSAQELEILVTEVVNNYDVLLGPLSTKTPLSSKQAVWEAMLSRINALGVCQRTVEILKKRWADFKRKTKEKLAKHGVSKEQLSPLESLVESTLQPEHLQDTSRIQNGPVLEDTVAHASVRVESAHTAQEVLDIKEEASEIEEFPVNSTEHGSDQDQGSFEFQFVHIKTKEPDMNSVSVEVEDLLTMDPVQQSRPCPYCQYTFTTAHYLEKHLQRRHTVEYMEIVGAQSSSHINPLLHHGQQPAFCPEDGPPTTQQPIRQHTPGYPTTRLSRVPRRAGGVTQRGQPRQRAPSFNWEEKSLLVQEVMTNRKELLGNFLLKPSQKKRKWERIAQKVSALGYHRRTAGDVQKRFYDLRREIRTKMAALRCARVMTEGELPPRSPLTEEEQCILTTLDAVAMQGIVGVDTAEPQLTSWREQPPRTPFTQVEPRVLQGLIGIDTADPHLLTASRTAQMLSCEVLPVKEEQTASLSPPTSPAQTPSPPPSPPHTHRDMPLIQNCPRVEALHSPTTSPSPPPSPTRPACPPRQLATDPSELLVQVIEAQSLSVKPLSQVTKRGKPRQRAPRFNHKENRLLVKEVVNNKKELLGNLVLKPSQRKRKWERIAQKVSALGYHRRRAADIQKRFYDLRRAVRTKMAALRCARVMTEEELPPRSPLTEEEQCILTTLDAVAMQGIVGVDTAEPQLTASSRTAQVLSCEVLPVKEEQTASLSPPASPAQTPSPAPSPPHTHRDMPLIENCPRVEALHFLTTSPSPPPSPARPASLPGQLAGDPSELLVQLLAAQRDGNSGQASIVRILTSMKEQQAQQLGVLQSLAEKQSHMVERHEALEQRLGEISTSLNQLVAGLLPTLQILSSAAQGLHTPPVSQPSPPPVPDC</sequence>